<protein>
    <submittedName>
        <fullName evidence="1">Uncharacterized protein</fullName>
    </submittedName>
</protein>
<proteinExistence type="predicted"/>
<dbReference type="AlphaFoldDB" id="A0A916TJ25"/>
<evidence type="ECO:0000313" key="2">
    <source>
        <dbReference type="Proteomes" id="UP000621454"/>
    </source>
</evidence>
<reference evidence="1" key="2">
    <citation type="submission" date="2020-09" db="EMBL/GenBank/DDBJ databases">
        <authorList>
            <person name="Sun Q."/>
            <person name="Zhou Y."/>
        </authorList>
    </citation>
    <scope>NUCLEOTIDE SEQUENCE</scope>
    <source>
        <strain evidence="1">CGMCC 1.12827</strain>
    </source>
</reference>
<sequence>MSGTAKVGVKRILYKEVTAADLRKLRAESNDAPNGGGARDLRLPYGEFDAVIEQMLPGVKTETRRRGGVPTDVEIRVGRVTYRADSASASEVTVDLHWEPPTDARNREGRLARVHDALSLPATGLGRVFLLLIQDENDHVNAFYAYEDDLRSGQWRPQVAKPILECLDDPNRKKRSVQGYIDYTTNKHFCHGVD</sequence>
<organism evidence="1 2">
    <name type="scientific">Gordonia jinhuaensis</name>
    <dbReference type="NCBI Taxonomy" id="1517702"/>
    <lineage>
        <taxon>Bacteria</taxon>
        <taxon>Bacillati</taxon>
        <taxon>Actinomycetota</taxon>
        <taxon>Actinomycetes</taxon>
        <taxon>Mycobacteriales</taxon>
        <taxon>Gordoniaceae</taxon>
        <taxon>Gordonia</taxon>
    </lineage>
</organism>
<reference evidence="1" key="1">
    <citation type="journal article" date="2014" name="Int. J. Syst. Evol. Microbiol.">
        <title>Complete genome sequence of Corynebacterium casei LMG S-19264T (=DSM 44701T), isolated from a smear-ripened cheese.</title>
        <authorList>
            <consortium name="US DOE Joint Genome Institute (JGI-PGF)"/>
            <person name="Walter F."/>
            <person name="Albersmeier A."/>
            <person name="Kalinowski J."/>
            <person name="Ruckert C."/>
        </authorList>
    </citation>
    <scope>NUCLEOTIDE SEQUENCE</scope>
    <source>
        <strain evidence="1">CGMCC 1.12827</strain>
    </source>
</reference>
<dbReference type="RefSeq" id="WP_188588877.1">
    <property type="nucleotide sequence ID" value="NZ_BMGC01000061.1"/>
</dbReference>
<keyword evidence="2" id="KW-1185">Reference proteome</keyword>
<dbReference type="Proteomes" id="UP000621454">
    <property type="component" value="Unassembled WGS sequence"/>
</dbReference>
<comment type="caution">
    <text evidence="1">The sequence shown here is derived from an EMBL/GenBank/DDBJ whole genome shotgun (WGS) entry which is preliminary data.</text>
</comment>
<dbReference type="EMBL" id="BMGC01000061">
    <property type="protein sequence ID" value="GGB47676.1"/>
    <property type="molecule type" value="Genomic_DNA"/>
</dbReference>
<gene>
    <name evidence="1" type="ORF">GCM10011489_38630</name>
</gene>
<evidence type="ECO:0000313" key="1">
    <source>
        <dbReference type="EMBL" id="GGB47676.1"/>
    </source>
</evidence>
<accession>A0A916TJ25</accession>
<name>A0A916TJ25_9ACTN</name>